<dbReference type="OrthoDB" id="52797at2759"/>
<feature type="region of interest" description="Disordered" evidence="1">
    <location>
        <begin position="283"/>
        <end position="312"/>
    </location>
</feature>
<dbReference type="EMBL" id="KV784353">
    <property type="protein sequence ID" value="OEU21959.1"/>
    <property type="molecule type" value="Genomic_DNA"/>
</dbReference>
<dbReference type="InParanoid" id="A0A1E7FUY5"/>
<reference evidence="2 3" key="1">
    <citation type="submission" date="2016-09" db="EMBL/GenBank/DDBJ databases">
        <title>Extensive genetic diversity and differential bi-allelic expression allows diatom success in the polar Southern Ocean.</title>
        <authorList>
            <consortium name="DOE Joint Genome Institute"/>
            <person name="Mock T."/>
            <person name="Otillar R.P."/>
            <person name="Strauss J."/>
            <person name="Dupont C."/>
            <person name="Frickenhaus S."/>
            <person name="Maumus F."/>
            <person name="Mcmullan M."/>
            <person name="Sanges R."/>
            <person name="Schmutz J."/>
            <person name="Toseland A."/>
            <person name="Valas R."/>
            <person name="Veluchamy A."/>
            <person name="Ward B.J."/>
            <person name="Allen A."/>
            <person name="Barry K."/>
            <person name="Falciatore A."/>
            <person name="Ferrante M."/>
            <person name="Fortunato A.E."/>
            <person name="Gloeckner G."/>
            <person name="Gruber A."/>
            <person name="Hipkin R."/>
            <person name="Janech M."/>
            <person name="Kroth P."/>
            <person name="Leese F."/>
            <person name="Lindquist E."/>
            <person name="Lyon B.R."/>
            <person name="Martin J."/>
            <person name="Mayer C."/>
            <person name="Parker M."/>
            <person name="Quesneville H."/>
            <person name="Raymond J."/>
            <person name="Uhlig C."/>
            <person name="Valentin K.U."/>
            <person name="Worden A.Z."/>
            <person name="Armbrust E.V."/>
            <person name="Bowler C."/>
            <person name="Green B."/>
            <person name="Moulton V."/>
            <person name="Van Oosterhout C."/>
            <person name="Grigoriev I."/>
        </authorList>
    </citation>
    <scope>NUCLEOTIDE SEQUENCE [LARGE SCALE GENOMIC DNA]</scope>
    <source>
        <strain evidence="2 3">CCMP1102</strain>
    </source>
</reference>
<gene>
    <name evidence="2" type="ORF">FRACYDRAFT_267095</name>
</gene>
<proteinExistence type="predicted"/>
<dbReference type="KEGG" id="fcy:FRACYDRAFT_267095"/>
<organism evidence="2 3">
    <name type="scientific">Fragilariopsis cylindrus CCMP1102</name>
    <dbReference type="NCBI Taxonomy" id="635003"/>
    <lineage>
        <taxon>Eukaryota</taxon>
        <taxon>Sar</taxon>
        <taxon>Stramenopiles</taxon>
        <taxon>Ochrophyta</taxon>
        <taxon>Bacillariophyta</taxon>
        <taxon>Bacillariophyceae</taxon>
        <taxon>Bacillariophycidae</taxon>
        <taxon>Bacillariales</taxon>
        <taxon>Bacillariaceae</taxon>
        <taxon>Fragilariopsis</taxon>
    </lineage>
</organism>
<sequence>MAVIKAAATSFLHARPFQCQASTITTSPTKSVSSSSSSASQHQHLHQGQQDSGRIIRSRLLHRLGIHQKQSPSKAEIRCIRSKEINYHTNPLLSPYSAPFLQPLRGESTTASSIHSSSNTISTTIIKNNININSNDKNSATITPDHSSKRPIRRRSTIRRIRFDDNVSVVPIPSRHKYSNRIKRAYWRDGKEIQECAERNRYEYASEGWKWESVFEEDEMYVDRSTGELVHPCWIEGYNNNNKEEEEADVEEELDEESFHHDHDEEDEEMEIVDIIEVRYWKEKESSSPSSLPSFFDMDRPMLKRGGSVLPS</sequence>
<keyword evidence="3" id="KW-1185">Reference proteome</keyword>
<feature type="compositionally biased region" description="Low complexity" evidence="1">
    <location>
        <begin position="28"/>
        <end position="52"/>
    </location>
</feature>
<evidence type="ECO:0000313" key="2">
    <source>
        <dbReference type="EMBL" id="OEU21959.1"/>
    </source>
</evidence>
<name>A0A1E7FUY5_9STRA</name>
<evidence type="ECO:0000313" key="3">
    <source>
        <dbReference type="Proteomes" id="UP000095751"/>
    </source>
</evidence>
<feature type="region of interest" description="Disordered" evidence="1">
    <location>
        <begin position="28"/>
        <end position="53"/>
    </location>
</feature>
<evidence type="ECO:0000256" key="1">
    <source>
        <dbReference type="SAM" id="MobiDB-lite"/>
    </source>
</evidence>
<dbReference type="Proteomes" id="UP000095751">
    <property type="component" value="Unassembled WGS sequence"/>
</dbReference>
<protein>
    <submittedName>
        <fullName evidence="2">Uncharacterized protein</fullName>
    </submittedName>
</protein>
<dbReference type="AlphaFoldDB" id="A0A1E7FUY5"/>
<accession>A0A1E7FUY5</accession>